<organism evidence="3 4">
    <name type="scientific">Hominiventricola aquisgranensis</name>
    <dbReference type="NCBI Taxonomy" id="3133164"/>
    <lineage>
        <taxon>Bacteria</taxon>
        <taxon>Bacillati</taxon>
        <taxon>Bacillota</taxon>
        <taxon>Clostridia</taxon>
        <taxon>Lachnospirales</taxon>
        <taxon>Lachnospiraceae</taxon>
        <taxon>Hominiventricola</taxon>
    </lineage>
</organism>
<accession>A0ABV1I0N1</accession>
<feature type="region of interest" description="Disordered" evidence="1">
    <location>
        <begin position="27"/>
        <end position="46"/>
    </location>
</feature>
<sequence>MKKRRHYRILFILMVAGLLCSCGTVGEKEEPQTAGTQTEKAEKEDARMAPYQSMELAAMARAYYLKENNYLVPEVECLKNDDGTTTLHLYEIVKDDDESSHTATSAWYTVNEYGKGEDDILGNAVKFPDMSLGEIAEYVKTPIALTYNEEGEAHNEWKITDAATINACIQAISQINVGEETELRTMDAGETLVFQMADGNTWTLDFEAGNLLRNNTCYETDGWKKVQNIIRDYLTEEGLQ</sequence>
<evidence type="ECO:0000256" key="1">
    <source>
        <dbReference type="SAM" id="MobiDB-lite"/>
    </source>
</evidence>
<evidence type="ECO:0000313" key="3">
    <source>
        <dbReference type="EMBL" id="MEQ2578749.1"/>
    </source>
</evidence>
<evidence type="ECO:0000313" key="4">
    <source>
        <dbReference type="Proteomes" id="UP001470288"/>
    </source>
</evidence>
<proteinExistence type="predicted"/>
<reference evidence="3 4" key="1">
    <citation type="submission" date="2024-03" db="EMBL/GenBank/DDBJ databases">
        <title>Human intestinal bacterial collection.</title>
        <authorList>
            <person name="Pauvert C."/>
            <person name="Hitch T.C.A."/>
            <person name="Clavel T."/>
        </authorList>
    </citation>
    <scope>NUCLEOTIDE SEQUENCE [LARGE SCALE GENOMIC DNA]</scope>
    <source>
        <strain evidence="3 4">CLA-AA-H78B</strain>
    </source>
</reference>
<gene>
    <name evidence="3" type="ORF">WMO62_07830</name>
</gene>
<comment type="caution">
    <text evidence="3">The sequence shown here is derived from an EMBL/GenBank/DDBJ whole genome shotgun (WGS) entry which is preliminary data.</text>
</comment>
<name>A0ABV1I0N1_9FIRM</name>
<evidence type="ECO:0000256" key="2">
    <source>
        <dbReference type="SAM" id="SignalP"/>
    </source>
</evidence>
<feature type="chain" id="PRO_5047378947" evidence="2">
    <location>
        <begin position="28"/>
        <end position="240"/>
    </location>
</feature>
<protein>
    <submittedName>
        <fullName evidence="3">Uncharacterized protein</fullName>
    </submittedName>
</protein>
<dbReference type="PROSITE" id="PS51257">
    <property type="entry name" value="PROKAR_LIPOPROTEIN"/>
    <property type="match status" value="1"/>
</dbReference>
<dbReference type="RefSeq" id="WP_349144322.1">
    <property type="nucleotide sequence ID" value="NZ_JBBMFC010000011.1"/>
</dbReference>
<keyword evidence="4" id="KW-1185">Reference proteome</keyword>
<keyword evidence="2" id="KW-0732">Signal</keyword>
<dbReference type="Proteomes" id="UP001470288">
    <property type="component" value="Unassembled WGS sequence"/>
</dbReference>
<feature type="signal peptide" evidence="2">
    <location>
        <begin position="1"/>
        <end position="27"/>
    </location>
</feature>
<dbReference type="EMBL" id="JBBMFC010000011">
    <property type="protein sequence ID" value="MEQ2578749.1"/>
    <property type="molecule type" value="Genomic_DNA"/>
</dbReference>